<proteinExistence type="predicted"/>
<name>A0ABD1WFL0_9LAMI</name>
<evidence type="ECO:0000313" key="2">
    <source>
        <dbReference type="Proteomes" id="UP001604277"/>
    </source>
</evidence>
<accession>A0ABD1WFL0</accession>
<dbReference type="AlphaFoldDB" id="A0ABD1WFL0"/>
<dbReference type="EMBL" id="JBFOLJ010000003">
    <property type="protein sequence ID" value="KAL2548331.1"/>
    <property type="molecule type" value="Genomic_DNA"/>
</dbReference>
<keyword evidence="2" id="KW-1185">Reference proteome</keyword>
<dbReference type="Proteomes" id="UP001604277">
    <property type="component" value="Unassembled WGS sequence"/>
</dbReference>
<gene>
    <name evidence="1" type="ORF">Fot_09861</name>
</gene>
<comment type="caution">
    <text evidence="1">The sequence shown here is derived from an EMBL/GenBank/DDBJ whole genome shotgun (WGS) entry which is preliminary data.</text>
</comment>
<sequence length="116" mass="13649">MDNLLAEKCRPRAWYFFSKKRLIKEVTKETSISIGTPPSLLKDPTTLLLRRKFILLPMGCYQRAFSLPFLPTYFKRDSRQGKSFGRYTGRRKGSFEHWSICLIFWSFTGKTFPKLA</sequence>
<reference evidence="2" key="1">
    <citation type="submission" date="2024-07" db="EMBL/GenBank/DDBJ databases">
        <title>Two chromosome-level genome assemblies of Korean endemic species Abeliophyllum distichum and Forsythia ovata (Oleaceae).</title>
        <authorList>
            <person name="Jang H."/>
        </authorList>
    </citation>
    <scope>NUCLEOTIDE SEQUENCE [LARGE SCALE GENOMIC DNA]</scope>
</reference>
<evidence type="ECO:0000313" key="1">
    <source>
        <dbReference type="EMBL" id="KAL2548331.1"/>
    </source>
</evidence>
<protein>
    <submittedName>
        <fullName evidence="1">Uncharacterized protein</fullName>
    </submittedName>
</protein>
<organism evidence="1 2">
    <name type="scientific">Forsythia ovata</name>
    <dbReference type="NCBI Taxonomy" id="205694"/>
    <lineage>
        <taxon>Eukaryota</taxon>
        <taxon>Viridiplantae</taxon>
        <taxon>Streptophyta</taxon>
        <taxon>Embryophyta</taxon>
        <taxon>Tracheophyta</taxon>
        <taxon>Spermatophyta</taxon>
        <taxon>Magnoliopsida</taxon>
        <taxon>eudicotyledons</taxon>
        <taxon>Gunneridae</taxon>
        <taxon>Pentapetalae</taxon>
        <taxon>asterids</taxon>
        <taxon>lamiids</taxon>
        <taxon>Lamiales</taxon>
        <taxon>Oleaceae</taxon>
        <taxon>Forsythieae</taxon>
        <taxon>Forsythia</taxon>
    </lineage>
</organism>